<evidence type="ECO:0000259" key="2">
    <source>
        <dbReference type="Pfam" id="PF22725"/>
    </source>
</evidence>
<dbReference type="SUPFAM" id="SSF51735">
    <property type="entry name" value="NAD(P)-binding Rossmann-fold domains"/>
    <property type="match status" value="1"/>
</dbReference>
<comment type="caution">
    <text evidence="3">The sequence shown here is derived from an EMBL/GenBank/DDBJ whole genome shotgun (WGS) entry which is preliminary data.</text>
</comment>
<gene>
    <name evidence="3" type="ORF">M8013_05435</name>
</gene>
<reference evidence="3" key="1">
    <citation type="submission" date="2022-05" db="EMBL/GenBank/DDBJ databases">
        <title>Description of a novel species of Leclercia; Leclercia tamurae and the Proposal for a Novel Genus Silvania gen. nov. Containing Two Novel Species Silvania hatchlandensis sp. nov. and Silvania confinis sp. nov. Isolated from the Rhizosphere of Oak.</title>
        <authorList>
            <person name="Maddock D.W."/>
            <person name="Brady C.L."/>
            <person name="Denman S."/>
            <person name="Arnold D."/>
        </authorList>
    </citation>
    <scope>NUCLEOTIDE SEQUENCE</scope>
    <source>
        <strain evidence="3">H4N4</strain>
    </source>
</reference>
<name>A0A9J6QFM7_9ENTR</name>
<dbReference type="GO" id="GO:0000166">
    <property type="term" value="F:nucleotide binding"/>
    <property type="evidence" value="ECO:0007669"/>
    <property type="project" value="InterPro"/>
</dbReference>
<evidence type="ECO:0000313" key="3">
    <source>
        <dbReference type="EMBL" id="MCU6668198.1"/>
    </source>
</evidence>
<dbReference type="SUPFAM" id="SSF55347">
    <property type="entry name" value="Glyceraldehyde-3-phosphate dehydrogenase-like, C-terminal domain"/>
    <property type="match status" value="1"/>
</dbReference>
<dbReference type="InterPro" id="IPR036291">
    <property type="entry name" value="NAD(P)-bd_dom_sf"/>
</dbReference>
<feature type="domain" description="GFO/IDH/MocA-like oxidoreductase" evidence="2">
    <location>
        <begin position="137"/>
        <end position="245"/>
    </location>
</feature>
<dbReference type="InterPro" id="IPR000683">
    <property type="entry name" value="Gfo/Idh/MocA-like_OxRdtase_N"/>
</dbReference>
<dbReference type="Pfam" id="PF22725">
    <property type="entry name" value="GFO_IDH_MocA_C3"/>
    <property type="match status" value="1"/>
</dbReference>
<dbReference type="Pfam" id="PF01408">
    <property type="entry name" value="GFO_IDH_MocA"/>
    <property type="match status" value="1"/>
</dbReference>
<dbReference type="PANTHER" id="PTHR43054:SF1">
    <property type="entry name" value="SCYLLO-INOSITOL 2-DEHYDROGENASE (NADP(+)) IOLU"/>
    <property type="match status" value="1"/>
</dbReference>
<protein>
    <submittedName>
        <fullName evidence="3">Gfo/Idh/MocA family oxidoreductase</fullName>
    </submittedName>
</protein>
<dbReference type="PANTHER" id="PTHR43054">
    <property type="match status" value="1"/>
</dbReference>
<sequence length="325" mass="36097">MKLGILGTGMIVQDLLTTLDRLPLTSFSLLGTPHSKEKTESLAARYNAAAVFYDYQEMLESDVDTVYVALPNHLHFSFASKALEHGKHVIIEKPITTSLHELSALKRLAAENNCIMLEAMNIHFLPAYQAIQSELAKIGRIRMVSLNYSQYSSRYNDFLQGIIHPAFDAEKAGGALMDLNVYNIHFISGLFGQPDNVNYYANIQNNIDTSGVLVADFGDFKCVCIGAKDCKAPTTSLIQGEKGSIQISFPVNQMTGFSVQLNNGDSLNVNFDRRDHRLYDEFQAFIRIIDNRDLDEAARLMAITTTASDIIQRSKQSAGMVAAER</sequence>
<dbReference type="InterPro" id="IPR055170">
    <property type="entry name" value="GFO_IDH_MocA-like_dom"/>
</dbReference>
<dbReference type="EMBL" id="JAMGZJ010000069">
    <property type="protein sequence ID" value="MCU6668198.1"/>
    <property type="molecule type" value="Genomic_DNA"/>
</dbReference>
<accession>A0A9J6QFM7</accession>
<proteinExistence type="predicted"/>
<dbReference type="RefSeq" id="WP_271266787.1">
    <property type="nucleotide sequence ID" value="NZ_JAMGZJ010000069.1"/>
</dbReference>
<evidence type="ECO:0000259" key="1">
    <source>
        <dbReference type="Pfam" id="PF01408"/>
    </source>
</evidence>
<keyword evidence="4" id="KW-1185">Reference proteome</keyword>
<feature type="domain" description="Gfo/Idh/MocA-like oxidoreductase N-terminal" evidence="1">
    <location>
        <begin position="2"/>
        <end position="116"/>
    </location>
</feature>
<dbReference type="AlphaFoldDB" id="A0A9J6QFM7"/>
<dbReference type="Proteomes" id="UP001061282">
    <property type="component" value="Unassembled WGS sequence"/>
</dbReference>
<evidence type="ECO:0000313" key="4">
    <source>
        <dbReference type="Proteomes" id="UP001061282"/>
    </source>
</evidence>
<organism evidence="3 4">
    <name type="scientific">Silvania confinis</name>
    <dbReference type="NCBI Taxonomy" id="2926470"/>
    <lineage>
        <taxon>Bacteria</taxon>
        <taxon>Pseudomonadati</taxon>
        <taxon>Pseudomonadota</taxon>
        <taxon>Gammaproteobacteria</taxon>
        <taxon>Enterobacterales</taxon>
        <taxon>Enterobacteriaceae</taxon>
        <taxon>Silvania</taxon>
    </lineage>
</organism>
<dbReference type="Gene3D" id="3.40.50.720">
    <property type="entry name" value="NAD(P)-binding Rossmann-like Domain"/>
    <property type="match status" value="1"/>
</dbReference>
<dbReference type="Gene3D" id="3.30.360.10">
    <property type="entry name" value="Dihydrodipicolinate Reductase, domain 2"/>
    <property type="match status" value="1"/>
</dbReference>